<name>A0A558BSP5_9BACT</name>
<dbReference type="InterPro" id="IPR011008">
    <property type="entry name" value="Dimeric_a/b-barrel"/>
</dbReference>
<keyword evidence="4" id="KW-1185">Reference proteome</keyword>
<evidence type="ECO:0000259" key="2">
    <source>
        <dbReference type="Pfam" id="PF07110"/>
    </source>
</evidence>
<dbReference type="AlphaFoldDB" id="A0A558BSP5"/>
<dbReference type="SUPFAM" id="SSF54909">
    <property type="entry name" value="Dimeric alpha+beta barrel"/>
    <property type="match status" value="1"/>
</dbReference>
<evidence type="ECO:0000256" key="1">
    <source>
        <dbReference type="SAM" id="MobiDB-lite"/>
    </source>
</evidence>
<feature type="region of interest" description="Disordered" evidence="1">
    <location>
        <begin position="1"/>
        <end position="74"/>
    </location>
</feature>
<accession>A0A558BSP5</accession>
<dbReference type="Proteomes" id="UP000317624">
    <property type="component" value="Unassembled WGS sequence"/>
</dbReference>
<protein>
    <recommendedName>
        <fullName evidence="2">EthD domain-containing protein</fullName>
    </recommendedName>
</protein>
<evidence type="ECO:0000313" key="4">
    <source>
        <dbReference type="Proteomes" id="UP000317624"/>
    </source>
</evidence>
<evidence type="ECO:0000313" key="3">
    <source>
        <dbReference type="EMBL" id="TVT39558.1"/>
    </source>
</evidence>
<proteinExistence type="predicted"/>
<dbReference type="InterPro" id="IPR009799">
    <property type="entry name" value="EthD_dom"/>
</dbReference>
<dbReference type="Pfam" id="PF07110">
    <property type="entry name" value="EthD"/>
    <property type="match status" value="1"/>
</dbReference>
<dbReference type="EMBL" id="VMRJ01000004">
    <property type="protein sequence ID" value="TVT39558.1"/>
    <property type="molecule type" value="Genomic_DNA"/>
</dbReference>
<comment type="caution">
    <text evidence="3">The sequence shown here is derived from an EMBL/GenBank/DDBJ whole genome shotgun (WGS) entry which is preliminary data.</text>
</comment>
<dbReference type="GO" id="GO:0016491">
    <property type="term" value="F:oxidoreductase activity"/>
    <property type="evidence" value="ECO:0007669"/>
    <property type="project" value="InterPro"/>
</dbReference>
<reference evidence="3 4" key="1">
    <citation type="submission" date="2019-07" db="EMBL/GenBank/DDBJ databases">
        <title>Hymenobacter sp. straun FUR1 Genome sequencing and assembly.</title>
        <authorList>
            <person name="Chhetri G."/>
        </authorList>
    </citation>
    <scope>NUCLEOTIDE SEQUENCE [LARGE SCALE GENOMIC DNA]</scope>
    <source>
        <strain evidence="3 4">Fur1</strain>
    </source>
</reference>
<feature type="compositionally biased region" description="Basic and acidic residues" evidence="1">
    <location>
        <begin position="46"/>
        <end position="66"/>
    </location>
</feature>
<gene>
    <name evidence="3" type="ORF">FNT36_18110</name>
</gene>
<dbReference type="Gene3D" id="3.30.70.100">
    <property type="match status" value="2"/>
</dbReference>
<feature type="domain" description="EthD" evidence="2">
    <location>
        <begin position="228"/>
        <end position="315"/>
    </location>
</feature>
<dbReference type="OrthoDB" id="3535638at2"/>
<dbReference type="RefSeq" id="WP_144850542.1">
    <property type="nucleotide sequence ID" value="NZ_VMRJ01000004.1"/>
</dbReference>
<sequence>MSTQPNSLAAADDRADNGHRPPALTSYHTTTAPLIVTPTFLTRADATPRTERLQDENSTRDRRGEGIENPDAEPAEIALELNPNLDFEHWDEYWRKVHGPKFAYEEPGTDNELVLRYDQVHRVAAGPSSFFQPPYRAMTQENGKLVDDPYARVPAYQRPRFDGFAYIAYAAEADINRVLKQEQYAKRIIADEQTVFRLVTREITREYILLPSAQHRDPISLVKIHHRRPELSREAFQERLLRQHAPLVLAQPATHTYVRRYAQLHNIGSSQQPDPEGELIDAISVLAFASMNDVEDYLVSDEYRTIAADEATFVDVARSEYWTGLNYSVINRLLPELATKY</sequence>
<organism evidence="3 4">
    <name type="scientific">Hymenobacter setariae</name>
    <dbReference type="NCBI Taxonomy" id="2594794"/>
    <lineage>
        <taxon>Bacteria</taxon>
        <taxon>Pseudomonadati</taxon>
        <taxon>Bacteroidota</taxon>
        <taxon>Cytophagia</taxon>
        <taxon>Cytophagales</taxon>
        <taxon>Hymenobacteraceae</taxon>
        <taxon>Hymenobacter</taxon>
    </lineage>
</organism>